<evidence type="ECO:0000313" key="6">
    <source>
        <dbReference type="EMBL" id="KAF1033599.1"/>
    </source>
</evidence>
<dbReference type="InterPro" id="IPR029016">
    <property type="entry name" value="GAF-like_dom_sf"/>
</dbReference>
<evidence type="ECO:0000256" key="2">
    <source>
        <dbReference type="ARBA" id="ARBA00023125"/>
    </source>
</evidence>
<dbReference type="InterPro" id="IPR005471">
    <property type="entry name" value="Tscrpt_reg_IclR_N"/>
</dbReference>
<evidence type="ECO:0000259" key="4">
    <source>
        <dbReference type="PROSITE" id="PS51077"/>
    </source>
</evidence>
<dbReference type="EMBL" id="WNDV01000028">
    <property type="protein sequence ID" value="KAF1033599.1"/>
    <property type="molecule type" value="Genomic_DNA"/>
</dbReference>
<dbReference type="SUPFAM" id="SSF46785">
    <property type="entry name" value="Winged helix' DNA-binding domain"/>
    <property type="match status" value="1"/>
</dbReference>
<dbReference type="PANTHER" id="PTHR30136">
    <property type="entry name" value="HELIX-TURN-HELIX TRANSCRIPTIONAL REGULATOR, ICLR FAMILY"/>
    <property type="match status" value="1"/>
</dbReference>
<keyword evidence="3" id="KW-0804">Transcription</keyword>
<evidence type="ECO:0000256" key="1">
    <source>
        <dbReference type="ARBA" id="ARBA00023015"/>
    </source>
</evidence>
<name>A0A833UHN7_BURL3</name>
<dbReference type="InterPro" id="IPR036388">
    <property type="entry name" value="WH-like_DNA-bd_sf"/>
</dbReference>
<dbReference type="GO" id="GO:0003677">
    <property type="term" value="F:DNA binding"/>
    <property type="evidence" value="ECO:0007669"/>
    <property type="project" value="UniProtKB-KW"/>
</dbReference>
<dbReference type="SMART" id="SM00346">
    <property type="entry name" value="HTH_ICLR"/>
    <property type="match status" value="1"/>
</dbReference>
<protein>
    <submittedName>
        <fullName evidence="6">HTH-type transcriptional repressor AllR</fullName>
    </submittedName>
</protein>
<dbReference type="SUPFAM" id="SSF55781">
    <property type="entry name" value="GAF domain-like"/>
    <property type="match status" value="1"/>
</dbReference>
<dbReference type="Pfam" id="PF09339">
    <property type="entry name" value="HTH_IclR"/>
    <property type="match status" value="1"/>
</dbReference>
<dbReference type="RefSeq" id="WP_278650313.1">
    <property type="nucleotide sequence ID" value="NZ_WNDV01000028.1"/>
</dbReference>
<evidence type="ECO:0000313" key="7">
    <source>
        <dbReference type="Proteomes" id="UP000467522"/>
    </source>
</evidence>
<keyword evidence="2" id="KW-0238">DNA-binding</keyword>
<feature type="domain" description="IclR-ED" evidence="5">
    <location>
        <begin position="79"/>
        <end position="259"/>
    </location>
</feature>
<dbReference type="GO" id="GO:0045892">
    <property type="term" value="P:negative regulation of DNA-templated transcription"/>
    <property type="evidence" value="ECO:0007669"/>
    <property type="project" value="TreeGrafter"/>
</dbReference>
<evidence type="ECO:0000256" key="3">
    <source>
        <dbReference type="ARBA" id="ARBA00023163"/>
    </source>
</evidence>
<evidence type="ECO:0000259" key="5">
    <source>
        <dbReference type="PROSITE" id="PS51078"/>
    </source>
</evidence>
<dbReference type="InterPro" id="IPR036390">
    <property type="entry name" value="WH_DNA-bd_sf"/>
</dbReference>
<dbReference type="Proteomes" id="UP000467522">
    <property type="component" value="Unassembled WGS sequence"/>
</dbReference>
<gene>
    <name evidence="6" type="primary">allR_2</name>
    <name evidence="6" type="ORF">GAK33_06235</name>
</gene>
<dbReference type="AlphaFoldDB" id="A0A833UHN7"/>
<comment type="caution">
    <text evidence="6">The sequence shown here is derived from an EMBL/GenBank/DDBJ whole genome shotgun (WGS) entry which is preliminary data.</text>
</comment>
<dbReference type="InterPro" id="IPR014757">
    <property type="entry name" value="Tscrpt_reg_IclR_C"/>
</dbReference>
<dbReference type="Gene3D" id="3.30.450.40">
    <property type="match status" value="1"/>
</dbReference>
<keyword evidence="1" id="KW-0805">Transcription regulation</keyword>
<dbReference type="PANTHER" id="PTHR30136:SF35">
    <property type="entry name" value="HTH-TYPE TRANSCRIPTIONAL REGULATOR RV1719"/>
    <property type="match status" value="1"/>
</dbReference>
<sequence>MTTDKPDASRSADASPSPVERAFRLLRFIAEGGSTANLSDIARQIDVNRVTVKRLLDSLEAAELIEPHPSGGSYRLGMSFLTLAAGALGNADLTARARQVLPGLVEKTGLSAYLVVLEGAEIVYLLRETPDTPLVSRIRVGSRIPAHRATPGLAMLAHLDGPALRARYANRADERDAPDWTTLDATLEAVRDNGCAWSFSGLEAGIDSCAAAVRDSRGTVIAALSIAGPDSAFSANPSLRQIVETSIKAAAQALSRSSL</sequence>
<dbReference type="Pfam" id="PF01614">
    <property type="entry name" value="IclR_C"/>
    <property type="match status" value="1"/>
</dbReference>
<dbReference type="Gene3D" id="1.10.10.10">
    <property type="entry name" value="Winged helix-like DNA-binding domain superfamily/Winged helix DNA-binding domain"/>
    <property type="match status" value="1"/>
</dbReference>
<dbReference type="InterPro" id="IPR050707">
    <property type="entry name" value="HTH_MetabolicPath_Reg"/>
</dbReference>
<proteinExistence type="predicted"/>
<organism evidence="6 7">
    <name type="scientific">Burkholderia lata (strain ATCC 17760 / DSM 23089 / LMG 22485 / NCIMB 9086 / R18194 / 383)</name>
    <dbReference type="NCBI Taxonomy" id="482957"/>
    <lineage>
        <taxon>Bacteria</taxon>
        <taxon>Pseudomonadati</taxon>
        <taxon>Pseudomonadota</taxon>
        <taxon>Betaproteobacteria</taxon>
        <taxon>Burkholderiales</taxon>
        <taxon>Burkholderiaceae</taxon>
        <taxon>Burkholderia</taxon>
        <taxon>Burkholderia cepacia complex</taxon>
    </lineage>
</organism>
<dbReference type="PROSITE" id="PS51078">
    <property type="entry name" value="ICLR_ED"/>
    <property type="match status" value="1"/>
</dbReference>
<dbReference type="GO" id="GO:0003700">
    <property type="term" value="F:DNA-binding transcription factor activity"/>
    <property type="evidence" value="ECO:0007669"/>
    <property type="project" value="TreeGrafter"/>
</dbReference>
<accession>A0A833UHN7</accession>
<feature type="domain" description="HTH iclR-type" evidence="4">
    <location>
        <begin position="16"/>
        <end position="78"/>
    </location>
</feature>
<dbReference type="PROSITE" id="PS51077">
    <property type="entry name" value="HTH_ICLR"/>
    <property type="match status" value="1"/>
</dbReference>
<reference evidence="7" key="1">
    <citation type="journal article" date="2020" name="MBio">
        <title>Horizontal gene transfer to a defensive symbiont with a reduced genome amongst a multipartite beetle microbiome.</title>
        <authorList>
            <person name="Waterworth S.C."/>
            <person name="Florez L.V."/>
            <person name="Rees E.R."/>
            <person name="Hertweck C."/>
            <person name="Kaltenpoth M."/>
            <person name="Kwan J.C."/>
        </authorList>
    </citation>
    <scope>NUCLEOTIDE SEQUENCE [LARGE SCALE GENOMIC DNA]</scope>
</reference>